<evidence type="ECO:0000313" key="4">
    <source>
        <dbReference type="Proteomes" id="UP000066284"/>
    </source>
</evidence>
<dbReference type="PANTHER" id="PTHR30160:SF7">
    <property type="entry name" value="ADP-HEPTOSE--LPS HEPTOSYLTRANSFERASE 2"/>
    <property type="match status" value="1"/>
</dbReference>
<dbReference type="CDD" id="cd03789">
    <property type="entry name" value="GT9_LPS_heptosyltransferase"/>
    <property type="match status" value="1"/>
</dbReference>
<organism evidence="3 4">
    <name type="scientific">Candidatus Nitrospira inopinata</name>
    <dbReference type="NCBI Taxonomy" id="1715989"/>
    <lineage>
        <taxon>Bacteria</taxon>
        <taxon>Pseudomonadati</taxon>
        <taxon>Nitrospirota</taxon>
        <taxon>Nitrospiria</taxon>
        <taxon>Nitrospirales</taxon>
        <taxon>Nitrospiraceae</taxon>
        <taxon>Nitrospira</taxon>
    </lineage>
</organism>
<dbReference type="PANTHER" id="PTHR30160">
    <property type="entry name" value="TETRAACYLDISACCHARIDE 4'-KINASE-RELATED"/>
    <property type="match status" value="1"/>
</dbReference>
<dbReference type="KEGG" id="nio:NITINOP_2266"/>
<dbReference type="InterPro" id="IPR002201">
    <property type="entry name" value="Glyco_trans_9"/>
</dbReference>
<proteinExistence type="predicted"/>
<keyword evidence="4" id="KW-1185">Reference proteome</keyword>
<dbReference type="EMBL" id="LN885086">
    <property type="protein sequence ID" value="CUQ67238.1"/>
    <property type="molecule type" value="Genomic_DNA"/>
</dbReference>
<dbReference type="GO" id="GO:0009244">
    <property type="term" value="P:lipopolysaccharide core region biosynthetic process"/>
    <property type="evidence" value="ECO:0007669"/>
    <property type="project" value="TreeGrafter"/>
</dbReference>
<sequence>MRQVLVVNVTRMGDLVQMGALLGRLAQEWPGCAVDLVIDRRFASVAALLPGLREVVTHDFHELIDESRAAVKDVVALYRELAEWVRPLVERRYDRIINLTFNRASALLVGVIGAPDIRGARTAWDGGTVIDNLWMAYFADMHHFRRINRFNLVDLYALGGSGPGPFTPLKLTVGRVDQEWARCVISANGHERMEWIAVQAGASDVMKAWRPQHFGRTLALLSKPWSGGFLFLGAESERGVVSQVLQAYREAGGRNPVSSEVGKTTVAQATALLAASRLLLTNDTGPMHLAVAVGTPVVDLSVGHVDFWETGPYGPGHWVLQPELDCAPCGFDQVCPHQTCKDQLQTDQVTALLLHVLGRGPFPSDIRGFRVYQSDVDEDGLGTFRCCAGQEPPDVAWHASFWRRYWYETFTGVQSRIPSTEIPPPDVDEARSVIESLAPAVERACAAADEVVRVATQRFVDAERLRALQRALSRERERLVALGMSTMATRPITTAFVRAIQSDDMEGLGQMARHHARAYQRWRAQLVHLGQAFGIGRQKEAKTPPPRYASTAVQ</sequence>
<dbReference type="Gene3D" id="3.40.50.2000">
    <property type="entry name" value="Glycogen Phosphorylase B"/>
    <property type="match status" value="2"/>
</dbReference>
<reference evidence="4" key="1">
    <citation type="submission" date="2015-09" db="EMBL/GenBank/DDBJ databases">
        <authorList>
            <person name="Daims H."/>
        </authorList>
    </citation>
    <scope>NUCLEOTIDE SEQUENCE [LARGE SCALE GENOMIC DNA]</scope>
</reference>
<dbReference type="AlphaFoldDB" id="A0A0S4KXH2"/>
<dbReference type="InterPro" id="IPR051199">
    <property type="entry name" value="LPS_LOS_Heptosyltrfase"/>
</dbReference>
<dbReference type="GO" id="GO:0005829">
    <property type="term" value="C:cytosol"/>
    <property type="evidence" value="ECO:0007669"/>
    <property type="project" value="TreeGrafter"/>
</dbReference>
<name>A0A0S4KXH2_9BACT</name>
<dbReference type="RefSeq" id="WP_062485421.1">
    <property type="nucleotide sequence ID" value="NZ_LN885086.1"/>
</dbReference>
<protein>
    <submittedName>
        <fullName evidence="3">Putative Glycosyl transferase, family 9</fullName>
    </submittedName>
</protein>
<evidence type="ECO:0000256" key="2">
    <source>
        <dbReference type="ARBA" id="ARBA00022679"/>
    </source>
</evidence>
<dbReference type="Pfam" id="PF01075">
    <property type="entry name" value="Glyco_transf_9"/>
    <property type="match status" value="1"/>
</dbReference>
<dbReference type="Proteomes" id="UP000066284">
    <property type="component" value="Chromosome 1"/>
</dbReference>
<dbReference type="SUPFAM" id="SSF53756">
    <property type="entry name" value="UDP-Glycosyltransferase/glycogen phosphorylase"/>
    <property type="match status" value="1"/>
</dbReference>
<dbReference type="STRING" id="1715989.NITINOP_2266"/>
<keyword evidence="2 3" id="KW-0808">Transferase</keyword>
<gene>
    <name evidence="3" type="ORF">NITINOP_2266</name>
</gene>
<dbReference type="GO" id="GO:0008713">
    <property type="term" value="F:ADP-heptose-lipopolysaccharide heptosyltransferase activity"/>
    <property type="evidence" value="ECO:0007669"/>
    <property type="project" value="TreeGrafter"/>
</dbReference>
<keyword evidence="1" id="KW-0328">Glycosyltransferase</keyword>
<accession>A0A0S4KXH2</accession>
<evidence type="ECO:0000313" key="3">
    <source>
        <dbReference type="EMBL" id="CUQ67238.1"/>
    </source>
</evidence>
<dbReference type="OrthoDB" id="9797795at2"/>
<evidence type="ECO:0000256" key="1">
    <source>
        <dbReference type="ARBA" id="ARBA00022676"/>
    </source>
</evidence>